<protein>
    <submittedName>
        <fullName evidence="3">Uncharacterized protein</fullName>
    </submittedName>
</protein>
<accession>A0A9P7EGK9</accession>
<evidence type="ECO:0000313" key="4">
    <source>
        <dbReference type="Proteomes" id="UP000807769"/>
    </source>
</evidence>
<feature type="region of interest" description="Disordered" evidence="1">
    <location>
        <begin position="501"/>
        <end position="524"/>
    </location>
</feature>
<dbReference type="PANTHER" id="PTHR35204:SF1">
    <property type="entry name" value="ENTEROTOXIN"/>
    <property type="match status" value="1"/>
</dbReference>
<feature type="chain" id="PRO_5040172174" evidence="2">
    <location>
        <begin position="19"/>
        <end position="563"/>
    </location>
</feature>
<name>A0A9P7EGK9_9AGAM</name>
<dbReference type="AlphaFoldDB" id="A0A9P7EGK9"/>
<evidence type="ECO:0000256" key="2">
    <source>
        <dbReference type="SAM" id="SignalP"/>
    </source>
</evidence>
<evidence type="ECO:0000256" key="1">
    <source>
        <dbReference type="SAM" id="MobiDB-lite"/>
    </source>
</evidence>
<evidence type="ECO:0000313" key="3">
    <source>
        <dbReference type="EMBL" id="KAG1821181.1"/>
    </source>
</evidence>
<dbReference type="PANTHER" id="PTHR35204">
    <property type="entry name" value="YALI0A21131P"/>
    <property type="match status" value="1"/>
</dbReference>
<keyword evidence="2" id="KW-0732">Signal</keyword>
<organism evidence="3 4">
    <name type="scientific">Suillus subaureus</name>
    <dbReference type="NCBI Taxonomy" id="48587"/>
    <lineage>
        <taxon>Eukaryota</taxon>
        <taxon>Fungi</taxon>
        <taxon>Dikarya</taxon>
        <taxon>Basidiomycota</taxon>
        <taxon>Agaricomycotina</taxon>
        <taxon>Agaricomycetes</taxon>
        <taxon>Agaricomycetidae</taxon>
        <taxon>Boletales</taxon>
        <taxon>Suillineae</taxon>
        <taxon>Suillaceae</taxon>
        <taxon>Suillus</taxon>
    </lineage>
</organism>
<reference evidence="3" key="1">
    <citation type="journal article" date="2020" name="New Phytol.">
        <title>Comparative genomics reveals dynamic genome evolution in host specialist ectomycorrhizal fungi.</title>
        <authorList>
            <person name="Lofgren L.A."/>
            <person name="Nguyen N.H."/>
            <person name="Vilgalys R."/>
            <person name="Ruytinx J."/>
            <person name="Liao H.L."/>
            <person name="Branco S."/>
            <person name="Kuo A."/>
            <person name="LaButti K."/>
            <person name="Lipzen A."/>
            <person name="Andreopoulos W."/>
            <person name="Pangilinan J."/>
            <person name="Riley R."/>
            <person name="Hundley H."/>
            <person name="Na H."/>
            <person name="Barry K."/>
            <person name="Grigoriev I.V."/>
            <person name="Stajich J.E."/>
            <person name="Kennedy P.G."/>
        </authorList>
    </citation>
    <scope>NUCLEOTIDE SEQUENCE</scope>
    <source>
        <strain evidence="3">MN1</strain>
    </source>
</reference>
<dbReference type="OrthoDB" id="10261782at2759"/>
<dbReference type="GeneID" id="64633699"/>
<keyword evidence="4" id="KW-1185">Reference proteome</keyword>
<feature type="signal peptide" evidence="2">
    <location>
        <begin position="1"/>
        <end position="18"/>
    </location>
</feature>
<gene>
    <name evidence="3" type="ORF">BJ212DRAFT_1478270</name>
</gene>
<dbReference type="Proteomes" id="UP000807769">
    <property type="component" value="Unassembled WGS sequence"/>
</dbReference>
<dbReference type="RefSeq" id="XP_041196248.1">
    <property type="nucleotide sequence ID" value="XM_041339683.1"/>
</dbReference>
<comment type="caution">
    <text evidence="3">The sequence shown here is derived from an EMBL/GenBank/DDBJ whole genome shotgun (WGS) entry which is preliminary data.</text>
</comment>
<dbReference type="InterPro" id="IPR038921">
    <property type="entry name" value="YOR389W-like"/>
</dbReference>
<proteinExistence type="predicted"/>
<sequence>MRYQSLVIALSLGPGALTLQQFPVSTAGEAGVRPLDVTNLNSDKPFSHGFDSKIEQWRFDEGPYENATGNLIFDTVHSLLQHWPNTRYRNGHNIVPGLIPTDWIATDPEHSIVFARGYGTGWHLTMAATRPLKVLYFDGSSAAKVSEGTMDTQDIIAWGEVQPERVLDEKSRIKDLCRWGKEFGVDGFVRMEMDFEIMLCDFTAGVEVVSFLHIRVLTKDKKPNPYRSPDPPPLDPDALIRTFEVMHSGSWHNHYPGDSRIVLDLTGLVSLYDISLAPSLVSVHAGLERWDHRVLGISSEDISQSISSSSGIDWKTLTHVIVDRYANRLELTQHLLNFTSSDSQEILQRAELVQTQLRIMLTPYLLDATVPSTDTPGLHPSQWAFPIFRLCATTHTTVMINQIPLMTPSERLLRKAIEDTTREICRVTTNMWAVGVMSGLDILFPIKLNREPNVAQIMNDWKEDIQKLMSWLDWSIWIKCRPACGPEEMCYLPTWPMNAPGRPRQPPRNTTDAPAEADDLAGRVGYPPEGSAIADAFSSFETLPEEWRKPQPKCIRRLPPYEF</sequence>
<dbReference type="EMBL" id="JABBWG010000007">
    <property type="protein sequence ID" value="KAG1821181.1"/>
    <property type="molecule type" value="Genomic_DNA"/>
</dbReference>